<dbReference type="NCBIfam" id="TIGR02304">
    <property type="entry name" value="aden_form_hyp"/>
    <property type="match status" value="1"/>
</dbReference>
<dbReference type="AlphaFoldDB" id="A0A318SFI6"/>
<dbReference type="Proteomes" id="UP000248326">
    <property type="component" value="Unassembled WGS sequence"/>
</dbReference>
<organism evidence="1 2">
    <name type="scientific">Deinococcus yavapaiensis KR-236</name>
    <dbReference type="NCBI Taxonomy" id="694435"/>
    <lineage>
        <taxon>Bacteria</taxon>
        <taxon>Thermotogati</taxon>
        <taxon>Deinococcota</taxon>
        <taxon>Deinococci</taxon>
        <taxon>Deinococcales</taxon>
        <taxon>Deinococcaceae</taxon>
        <taxon>Deinococcus</taxon>
    </lineage>
</organism>
<evidence type="ECO:0000313" key="1">
    <source>
        <dbReference type="EMBL" id="PYE56557.1"/>
    </source>
</evidence>
<keyword evidence="2" id="KW-1185">Reference proteome</keyword>
<evidence type="ECO:0000313" key="2">
    <source>
        <dbReference type="Proteomes" id="UP000248326"/>
    </source>
</evidence>
<gene>
    <name evidence="1" type="ORF">DES52_101362</name>
</gene>
<dbReference type="InterPro" id="IPR012685">
    <property type="entry name" value="CHP02304_F390_synth-rel"/>
</dbReference>
<proteinExistence type="predicted"/>
<sequence length="416" mass="47003">MTDAWGVLGAYVADALGPRFRTREALLAWQDRRVRRHLRWLRATSSFYGDLYANLDDAEWRHFPTIDKTAMMRDFDRLNTAGVTLKDALRVAERAERERDFRPALGEITVGLSSGTSGARGVFLVSRAERVRWAGVILRRLLPGPLWRRQRVAFFLRANSNLYDSVASRRLRFEFFDLAAPLETHFPRLHALHPTVIVAPPSVLRLLAETGPNVSPTRVVSVAEVLEPQDRAVVAARFGSVFEVYQATEGFLGVSCRLGTLHLNEDLVAFDFENVGEERVSPIVTDFSRRTQPIVRYRLNDVLVPKRDGCACGSPLLAIERIEGRADDVLELGGRRVFPDFVRKALMSVPSVREYRARQVGPNDLEVELLPNEPLAREGAEAALRALAPTVRVTFVPYAFRPGARKLRRVERAWRP</sequence>
<name>A0A318SFI6_9DEIO</name>
<dbReference type="InterPro" id="IPR042099">
    <property type="entry name" value="ANL_N_sf"/>
</dbReference>
<accession>A0A318SFI6</accession>
<protein>
    <submittedName>
        <fullName evidence="1">Putative adenylate-forming enzyme</fullName>
    </submittedName>
</protein>
<dbReference type="EMBL" id="QJSX01000001">
    <property type="protein sequence ID" value="PYE56557.1"/>
    <property type="molecule type" value="Genomic_DNA"/>
</dbReference>
<dbReference type="InterPro" id="IPR053158">
    <property type="entry name" value="CapK_Type1_Caps_Biosynth"/>
</dbReference>
<dbReference type="PANTHER" id="PTHR36932">
    <property type="entry name" value="CAPSULAR POLYSACCHARIDE BIOSYNTHESIS PROTEIN"/>
    <property type="match status" value="1"/>
</dbReference>
<dbReference type="PANTHER" id="PTHR36932:SF1">
    <property type="entry name" value="CAPSULAR POLYSACCHARIDE BIOSYNTHESIS PROTEIN"/>
    <property type="match status" value="1"/>
</dbReference>
<dbReference type="SUPFAM" id="SSF56801">
    <property type="entry name" value="Acetyl-CoA synthetase-like"/>
    <property type="match status" value="1"/>
</dbReference>
<reference evidence="1 2" key="1">
    <citation type="submission" date="2018-06" db="EMBL/GenBank/DDBJ databases">
        <title>Genomic Encyclopedia of Type Strains, Phase IV (KMG-IV): sequencing the most valuable type-strain genomes for metagenomic binning, comparative biology and taxonomic classification.</title>
        <authorList>
            <person name="Goeker M."/>
        </authorList>
    </citation>
    <scope>NUCLEOTIDE SEQUENCE [LARGE SCALE GENOMIC DNA]</scope>
    <source>
        <strain evidence="1 2">DSM 18048</strain>
    </source>
</reference>
<dbReference type="RefSeq" id="WP_110885032.1">
    <property type="nucleotide sequence ID" value="NZ_QJSX01000001.1"/>
</dbReference>
<dbReference type="OrthoDB" id="580775at2"/>
<comment type="caution">
    <text evidence="1">The sequence shown here is derived from an EMBL/GenBank/DDBJ whole genome shotgun (WGS) entry which is preliminary data.</text>
</comment>
<dbReference type="Gene3D" id="3.40.50.12780">
    <property type="entry name" value="N-terminal domain of ligase-like"/>
    <property type="match status" value="1"/>
</dbReference>